<proteinExistence type="inferred from homology"/>
<dbReference type="PROSITE" id="PS00072">
    <property type="entry name" value="ACYL_COA_DH_1"/>
    <property type="match status" value="1"/>
</dbReference>
<dbReference type="Gene3D" id="2.40.110.10">
    <property type="entry name" value="Butyryl-CoA Dehydrogenase, subunit A, domain 2"/>
    <property type="match status" value="1"/>
</dbReference>
<dbReference type="InterPro" id="IPR001199">
    <property type="entry name" value="Cyt_B5-like_heme/steroid-bd"/>
</dbReference>
<protein>
    <recommendedName>
        <fullName evidence="6">Cytochrome b5 heme-binding domain-containing protein</fullName>
    </recommendedName>
</protein>
<dbReference type="GO" id="GO:0005737">
    <property type="term" value="C:cytoplasm"/>
    <property type="evidence" value="ECO:0007669"/>
    <property type="project" value="TreeGrafter"/>
</dbReference>
<dbReference type="SMART" id="SM01117">
    <property type="entry name" value="Cyt-b5"/>
    <property type="match status" value="1"/>
</dbReference>
<dbReference type="Pfam" id="PF00173">
    <property type="entry name" value="Cyt-b5"/>
    <property type="match status" value="1"/>
</dbReference>
<evidence type="ECO:0000313" key="7">
    <source>
        <dbReference type="EMBL" id="KJA22916.1"/>
    </source>
</evidence>
<dbReference type="InterPro" id="IPR009075">
    <property type="entry name" value="AcylCo_DH/oxidase_C"/>
</dbReference>
<dbReference type="PANTHER" id="PTHR48083:SF28">
    <property type="entry name" value="ACYL-COA DEHYDROGENASE FAMILY PROTEIN (AFU_ORTHOLOGUE AFUA_6G10880)-RELATED"/>
    <property type="match status" value="1"/>
</dbReference>
<dbReference type="Pfam" id="PF02771">
    <property type="entry name" value="Acyl-CoA_dh_N"/>
    <property type="match status" value="1"/>
</dbReference>
<dbReference type="PANTHER" id="PTHR48083">
    <property type="entry name" value="MEDIUM-CHAIN SPECIFIC ACYL-COA DEHYDROGENASE, MITOCHONDRIAL-RELATED"/>
    <property type="match status" value="1"/>
</dbReference>
<dbReference type="OrthoDB" id="2588832at2759"/>
<dbReference type="InterPro" id="IPR006091">
    <property type="entry name" value="Acyl-CoA_Oxase/DH_mid-dom"/>
</dbReference>
<dbReference type="Pfam" id="PF00441">
    <property type="entry name" value="Acyl-CoA_dh_1"/>
    <property type="match status" value="1"/>
</dbReference>
<keyword evidence="8" id="KW-1185">Reference proteome</keyword>
<dbReference type="GO" id="GO:0050660">
    <property type="term" value="F:flavin adenine dinucleotide binding"/>
    <property type="evidence" value="ECO:0007669"/>
    <property type="project" value="InterPro"/>
</dbReference>
<dbReference type="Gene3D" id="1.10.540.10">
    <property type="entry name" value="Acyl-CoA dehydrogenase/oxidase, N-terminal domain"/>
    <property type="match status" value="1"/>
</dbReference>
<dbReference type="STRING" id="945553.A0A0D2P2G0"/>
<dbReference type="InterPro" id="IPR046373">
    <property type="entry name" value="Acyl-CoA_Oxase/DH_mid-dom_sf"/>
</dbReference>
<dbReference type="SUPFAM" id="SSF55856">
    <property type="entry name" value="Cytochrome b5-like heme/steroid binding domain"/>
    <property type="match status" value="1"/>
</dbReference>
<dbReference type="InterPro" id="IPR009100">
    <property type="entry name" value="AcylCoA_DH/oxidase_NM_dom_sf"/>
</dbReference>
<dbReference type="Gene3D" id="1.20.140.10">
    <property type="entry name" value="Butyryl-CoA Dehydrogenase, subunit A, domain 3"/>
    <property type="match status" value="1"/>
</dbReference>
<keyword evidence="4" id="KW-0274">FAD</keyword>
<dbReference type="AlphaFoldDB" id="A0A0D2P2G0"/>
<organism evidence="7 8">
    <name type="scientific">Hypholoma sublateritium (strain FD-334 SS-4)</name>
    <dbReference type="NCBI Taxonomy" id="945553"/>
    <lineage>
        <taxon>Eukaryota</taxon>
        <taxon>Fungi</taxon>
        <taxon>Dikarya</taxon>
        <taxon>Basidiomycota</taxon>
        <taxon>Agaricomycotina</taxon>
        <taxon>Agaricomycetes</taxon>
        <taxon>Agaricomycetidae</taxon>
        <taxon>Agaricales</taxon>
        <taxon>Agaricineae</taxon>
        <taxon>Strophariaceae</taxon>
        <taxon>Hypholoma</taxon>
    </lineage>
</organism>
<reference evidence="8" key="1">
    <citation type="submission" date="2014-04" db="EMBL/GenBank/DDBJ databases">
        <title>Evolutionary Origins and Diversification of the Mycorrhizal Mutualists.</title>
        <authorList>
            <consortium name="DOE Joint Genome Institute"/>
            <consortium name="Mycorrhizal Genomics Consortium"/>
            <person name="Kohler A."/>
            <person name="Kuo A."/>
            <person name="Nagy L.G."/>
            <person name="Floudas D."/>
            <person name="Copeland A."/>
            <person name="Barry K.W."/>
            <person name="Cichocki N."/>
            <person name="Veneault-Fourrey C."/>
            <person name="LaButti K."/>
            <person name="Lindquist E.A."/>
            <person name="Lipzen A."/>
            <person name="Lundell T."/>
            <person name="Morin E."/>
            <person name="Murat C."/>
            <person name="Riley R."/>
            <person name="Ohm R."/>
            <person name="Sun H."/>
            <person name="Tunlid A."/>
            <person name="Henrissat B."/>
            <person name="Grigoriev I.V."/>
            <person name="Hibbett D.S."/>
            <person name="Martin F."/>
        </authorList>
    </citation>
    <scope>NUCLEOTIDE SEQUENCE [LARGE SCALE GENOMIC DNA]</scope>
    <source>
        <strain evidence="8">FD-334 SS-4</strain>
    </source>
</reference>
<dbReference type="InterPro" id="IPR006089">
    <property type="entry name" value="Acyl-CoA_DH_CS"/>
</dbReference>
<evidence type="ECO:0000256" key="1">
    <source>
        <dbReference type="ARBA" id="ARBA00001974"/>
    </source>
</evidence>
<dbReference type="Proteomes" id="UP000054270">
    <property type="component" value="Unassembled WGS sequence"/>
</dbReference>
<dbReference type="InterPro" id="IPR036250">
    <property type="entry name" value="AcylCo_DH-like_C"/>
</dbReference>
<evidence type="ECO:0000313" key="8">
    <source>
        <dbReference type="Proteomes" id="UP000054270"/>
    </source>
</evidence>
<dbReference type="InterPro" id="IPR037069">
    <property type="entry name" value="AcylCoA_DH/ox_N_sf"/>
</dbReference>
<dbReference type="Pfam" id="PF02770">
    <property type="entry name" value="Acyl-CoA_dh_M"/>
    <property type="match status" value="1"/>
</dbReference>
<evidence type="ECO:0000256" key="2">
    <source>
        <dbReference type="ARBA" id="ARBA00009347"/>
    </source>
</evidence>
<dbReference type="InterPro" id="IPR036400">
    <property type="entry name" value="Cyt_B5-like_heme/steroid_sf"/>
</dbReference>
<dbReference type="SUPFAM" id="SSF47203">
    <property type="entry name" value="Acyl-CoA dehydrogenase C-terminal domain-like"/>
    <property type="match status" value="1"/>
</dbReference>
<comment type="similarity">
    <text evidence="2">Belongs to the acyl-CoA dehydrogenase family.</text>
</comment>
<name>A0A0D2P2G0_HYPSF</name>
<feature type="domain" description="Cytochrome b5 heme-binding" evidence="6">
    <location>
        <begin position="3"/>
        <end position="82"/>
    </location>
</feature>
<dbReference type="Gene3D" id="3.10.120.10">
    <property type="entry name" value="Cytochrome b5-like heme/steroid binding domain"/>
    <property type="match status" value="1"/>
</dbReference>
<dbReference type="InterPro" id="IPR013786">
    <property type="entry name" value="AcylCoA_DH/ox_N"/>
</dbReference>
<dbReference type="GO" id="GO:0003995">
    <property type="term" value="F:acyl-CoA dehydrogenase activity"/>
    <property type="evidence" value="ECO:0007669"/>
    <property type="project" value="InterPro"/>
</dbReference>
<evidence type="ECO:0000256" key="5">
    <source>
        <dbReference type="ARBA" id="ARBA00023002"/>
    </source>
</evidence>
<accession>A0A0D2P2G0</accession>
<dbReference type="InterPro" id="IPR050741">
    <property type="entry name" value="Acyl-CoA_dehydrogenase"/>
</dbReference>
<comment type="cofactor">
    <cofactor evidence="1">
        <name>FAD</name>
        <dbReference type="ChEBI" id="CHEBI:57692"/>
    </cofactor>
</comment>
<evidence type="ECO:0000259" key="6">
    <source>
        <dbReference type="PROSITE" id="PS50255"/>
    </source>
</evidence>
<gene>
    <name evidence="7" type="ORF">HYPSUDRAFT_201739</name>
</gene>
<dbReference type="OMA" id="HERWFIT"/>
<keyword evidence="5" id="KW-0560">Oxidoreductase</keyword>
<dbReference type="SUPFAM" id="SSF56645">
    <property type="entry name" value="Acyl-CoA dehydrogenase NM domain-like"/>
    <property type="match status" value="1"/>
</dbReference>
<keyword evidence="3" id="KW-0285">Flavoprotein</keyword>
<dbReference type="PROSITE" id="PS50255">
    <property type="entry name" value="CYTOCHROME_B5_2"/>
    <property type="match status" value="1"/>
</dbReference>
<sequence>MSEKQFTMEEVSKHNREGDLWVIIDSKVFDLSKFATMHPGGLSVLLDEEIAGKDATEAFFSLHRYEVLVRPQYKRLQIGCIAGQAQQIHPRPVGGLSKVPYAEATWLTAGYFSPYFKNHHVKFQVAYRKFVEEVIVPDGQAREEDGKRPSQSVFDEMAKLNIIAMRLGPGPHLKGRTLMGGIVKPEEFDYFHELIMGQEMSRAHARGYNDGLGGGTYIGLPPIINFGKPALRDKIVEEVFSGKKLCALAITEAFAGSDVAGLKCHAKKVEGGYKVTGTKVSCKWITNGTFADYFTVGCRSDEGGLTVLLIERGPGVETKPIKTPYSPTAGTAYITFEDVFVPAENLLGQENKGLQVILSNFNHERWGMTTASISAQRLIVEECLKWVNQRKVFGKPLHSQAVIRSKLAAMISRVESAQNWLESITYQMNHMKYKDQAEYLAGPIALLKKYATETAQETARDAVQVFGGRGITKTGMGRLIEHYHRTVPFDAVLGGAEDVLGDLGVRQALRKMPKDARL</sequence>
<dbReference type="GO" id="GO:0033539">
    <property type="term" value="P:fatty acid beta-oxidation using acyl-CoA dehydrogenase"/>
    <property type="evidence" value="ECO:0007669"/>
    <property type="project" value="TreeGrafter"/>
</dbReference>
<evidence type="ECO:0000256" key="3">
    <source>
        <dbReference type="ARBA" id="ARBA00022630"/>
    </source>
</evidence>
<dbReference type="EMBL" id="KN817546">
    <property type="protein sequence ID" value="KJA22916.1"/>
    <property type="molecule type" value="Genomic_DNA"/>
</dbReference>
<evidence type="ECO:0000256" key="4">
    <source>
        <dbReference type="ARBA" id="ARBA00022827"/>
    </source>
</evidence>